<name>E0E338_9FIRM</name>
<dbReference type="PANTHER" id="PTHR34135">
    <property type="entry name" value="LYSOZYME"/>
    <property type="match status" value="1"/>
</dbReference>
<dbReference type="InterPro" id="IPR002053">
    <property type="entry name" value="Glyco_hydro_25"/>
</dbReference>
<proteinExistence type="inferred from homology"/>
<accession>E0E338</accession>
<dbReference type="Proteomes" id="UP000003244">
    <property type="component" value="Unassembled WGS sequence"/>
</dbReference>
<evidence type="ECO:0000313" key="2">
    <source>
        <dbReference type="EMBL" id="EFM64689.1"/>
    </source>
</evidence>
<dbReference type="CDD" id="cd06414">
    <property type="entry name" value="GH25_LytC-like"/>
    <property type="match status" value="1"/>
</dbReference>
<dbReference type="SUPFAM" id="SSF51445">
    <property type="entry name" value="(Trans)glycosidases"/>
    <property type="match status" value="1"/>
</dbReference>
<dbReference type="STRING" id="596315.HMPREF0634_0299"/>
<dbReference type="Gene3D" id="3.20.20.80">
    <property type="entry name" value="Glycosidases"/>
    <property type="match status" value="1"/>
</dbReference>
<dbReference type="InterPro" id="IPR017853">
    <property type="entry name" value="GH"/>
</dbReference>
<dbReference type="EMBL" id="ADGQ01000051">
    <property type="protein sequence ID" value="EFM64689.1"/>
    <property type="molecule type" value="Genomic_DNA"/>
</dbReference>
<dbReference type="GO" id="GO:0009253">
    <property type="term" value="P:peptidoglycan catabolic process"/>
    <property type="evidence" value="ECO:0007669"/>
    <property type="project" value="InterPro"/>
</dbReference>
<comment type="caution">
    <text evidence="2">The sequence shown here is derived from an EMBL/GenBank/DDBJ whole genome shotgun (WGS) entry which is preliminary data.</text>
</comment>
<sequence>MLMREKTSKEVSNYALFNSIADSLYTDLIDSFEETDNLMDVFAGVCRELTFFVMKDFLYSVFAGTDTGYKHFSNKDARVSVRDILNAEALLSGDFDCSDHAKSLAKEYFDPSTLSLLFSLRMTGDRIDDNIDLMESIFDASRGDRTYIKTSKAHARDKDMAICRLLRTCYAMSSKEIAKHMGITEAKVYKLNAGWDDSKDGLYVRLYKYLYARIMAMRNRLLDDQEGKIFLRAAKNSKDYISIDTKNSFLKPETLDEEEVDDMIYDFKRKKEIEDMNTRLGVDISKYNGKCDMVAARGAGIDFAILKAGSGYSGEDPNWVRNYNACKKAGLGVGAYWYCYATNVDEAIREADMFTHSLEGMQFDYPVYLDMEDKCQSRLGNSLRTKIAYAFMKRVESSGYYVGLYTMKSWLDNSFDMDKLKGFDIWVARWSSRSHGYNGPGLVGMWQYTNKAHFKGIGSTSEGGSDANVAYVDYPTIIKKKGLNNYGKKK</sequence>
<reference evidence="2 3" key="1">
    <citation type="submission" date="2010-08" db="EMBL/GenBank/DDBJ databases">
        <authorList>
            <person name="Harkins D.M."/>
            <person name="Madupu R."/>
            <person name="Durkin A.S."/>
            <person name="Torralba M."/>
            <person name="Methe B."/>
            <person name="Sutton G.G."/>
            <person name="Nelson K.E."/>
        </authorList>
    </citation>
    <scope>NUCLEOTIDE SEQUENCE [LARGE SCALE GENOMIC DNA]</scope>
    <source>
        <strain evidence="2 3">DSM 17678</strain>
    </source>
</reference>
<dbReference type="GO" id="GO:0003796">
    <property type="term" value="F:lysozyme activity"/>
    <property type="evidence" value="ECO:0007669"/>
    <property type="project" value="InterPro"/>
</dbReference>
<evidence type="ECO:0000256" key="1">
    <source>
        <dbReference type="ARBA" id="ARBA00010646"/>
    </source>
</evidence>
<dbReference type="PANTHER" id="PTHR34135:SF2">
    <property type="entry name" value="LYSOZYME"/>
    <property type="match status" value="1"/>
</dbReference>
<dbReference type="GO" id="GO:0016998">
    <property type="term" value="P:cell wall macromolecule catabolic process"/>
    <property type="evidence" value="ECO:0007669"/>
    <property type="project" value="InterPro"/>
</dbReference>
<protein>
    <submittedName>
        <fullName evidence="2">Glycosyl hydrolase family 25</fullName>
    </submittedName>
</protein>
<gene>
    <name evidence="2" type="ORF">HMPREF0634_0299</name>
</gene>
<dbReference type="GO" id="GO:0016052">
    <property type="term" value="P:carbohydrate catabolic process"/>
    <property type="evidence" value="ECO:0007669"/>
    <property type="project" value="TreeGrafter"/>
</dbReference>
<evidence type="ECO:0000313" key="3">
    <source>
        <dbReference type="Proteomes" id="UP000003244"/>
    </source>
</evidence>
<dbReference type="OrthoDB" id="1746535at2"/>
<dbReference type="eggNOG" id="COG3757">
    <property type="taxonomic scope" value="Bacteria"/>
</dbReference>
<keyword evidence="3" id="KW-1185">Reference proteome</keyword>
<dbReference type="Pfam" id="PF01183">
    <property type="entry name" value="Glyco_hydro_25"/>
    <property type="match status" value="1"/>
</dbReference>
<dbReference type="PROSITE" id="PS51904">
    <property type="entry name" value="GLYCOSYL_HYDROL_F25_2"/>
    <property type="match status" value="1"/>
</dbReference>
<organism evidence="2 3">
    <name type="scientific">Peptostreptococcus stomatis DSM 17678</name>
    <dbReference type="NCBI Taxonomy" id="596315"/>
    <lineage>
        <taxon>Bacteria</taxon>
        <taxon>Bacillati</taxon>
        <taxon>Bacillota</taxon>
        <taxon>Clostridia</taxon>
        <taxon>Peptostreptococcales</taxon>
        <taxon>Peptostreptococcaceae</taxon>
        <taxon>Peptostreptococcus</taxon>
    </lineage>
</organism>
<comment type="similarity">
    <text evidence="1">Belongs to the glycosyl hydrolase 25 family.</text>
</comment>
<keyword evidence="2" id="KW-0378">Hydrolase</keyword>
<dbReference type="RefSeq" id="WP_007789489.1">
    <property type="nucleotide sequence ID" value="NZ_ADGQ01000051.1"/>
</dbReference>
<dbReference type="GeneID" id="84801541"/>
<dbReference type="AlphaFoldDB" id="E0E338"/>